<sequence>MPSSVPHMTAGLDPAMVGVRDCLIDRGWEVTTREGVIYGPILPSGEMAAYEKDQDECAEAAGLIE</sequence>
<dbReference type="AlphaFoldDB" id="A0A9X2GBU0"/>
<name>A0A9X2GBU0_9MICO</name>
<accession>A0A9X2GBU0</accession>
<reference evidence="1" key="1">
    <citation type="submission" date="2022-06" db="EMBL/GenBank/DDBJ databases">
        <title>Genomic Encyclopedia of Archaeal and Bacterial Type Strains, Phase II (KMG-II): from individual species to whole genera.</title>
        <authorList>
            <person name="Goeker M."/>
        </authorList>
    </citation>
    <scope>NUCLEOTIDE SEQUENCE</scope>
    <source>
        <strain evidence="1">DSM 26652</strain>
    </source>
</reference>
<comment type="caution">
    <text evidence="1">The sequence shown here is derived from an EMBL/GenBank/DDBJ whole genome shotgun (WGS) entry which is preliminary data.</text>
</comment>
<evidence type="ECO:0000313" key="1">
    <source>
        <dbReference type="EMBL" id="MCP2266231.1"/>
    </source>
</evidence>
<dbReference type="EMBL" id="JAMTCS010000011">
    <property type="protein sequence ID" value="MCP2266231.1"/>
    <property type="molecule type" value="Genomic_DNA"/>
</dbReference>
<protein>
    <submittedName>
        <fullName evidence="1">Uncharacterized protein</fullName>
    </submittedName>
</protein>
<gene>
    <name evidence="1" type="ORF">APR03_003596</name>
</gene>
<proteinExistence type="predicted"/>
<evidence type="ECO:0000313" key="2">
    <source>
        <dbReference type="Proteomes" id="UP001139493"/>
    </source>
</evidence>
<organism evidence="1 2">
    <name type="scientific">Promicromonospora thailandica</name>
    <dbReference type="NCBI Taxonomy" id="765201"/>
    <lineage>
        <taxon>Bacteria</taxon>
        <taxon>Bacillati</taxon>
        <taxon>Actinomycetota</taxon>
        <taxon>Actinomycetes</taxon>
        <taxon>Micrococcales</taxon>
        <taxon>Promicromonosporaceae</taxon>
        <taxon>Promicromonospora</taxon>
    </lineage>
</organism>
<keyword evidence="2" id="KW-1185">Reference proteome</keyword>
<dbReference type="Proteomes" id="UP001139493">
    <property type="component" value="Unassembled WGS sequence"/>
</dbReference>